<dbReference type="Proteomes" id="UP000290560">
    <property type="component" value="Unassembled WGS sequence"/>
</dbReference>
<accession>A0A445MEB4</accession>
<proteinExistence type="predicted"/>
<organism evidence="2">
    <name type="scientific">Ensete ventricosum</name>
    <name type="common">Abyssinian banana</name>
    <name type="synonym">Musa ensete</name>
    <dbReference type="NCBI Taxonomy" id="4639"/>
    <lineage>
        <taxon>Eukaryota</taxon>
        <taxon>Viridiplantae</taxon>
        <taxon>Streptophyta</taxon>
        <taxon>Embryophyta</taxon>
        <taxon>Tracheophyta</taxon>
        <taxon>Spermatophyta</taxon>
        <taxon>Magnoliopsida</taxon>
        <taxon>Liliopsida</taxon>
        <taxon>Zingiberales</taxon>
        <taxon>Musaceae</taxon>
        <taxon>Ensete</taxon>
    </lineage>
</organism>
<protein>
    <submittedName>
        <fullName evidence="2">Uncharacterized protein</fullName>
    </submittedName>
</protein>
<dbReference type="AlphaFoldDB" id="A0A445MEB4"/>
<gene>
    <name evidence="2" type="ORF">BHM03_00014741</name>
</gene>
<sequence length="81" mass="9194">MVVDFGGDVSLAEKEQTIMLEPKVPDLDIKTRRTHEKKRGRWQRGDLDGGKRRSGGYSKRSRGCFGSVALRKKTLAMSKER</sequence>
<evidence type="ECO:0000256" key="1">
    <source>
        <dbReference type="SAM" id="MobiDB-lite"/>
    </source>
</evidence>
<reference evidence="2" key="1">
    <citation type="journal article" date="2018" name="Data Brief">
        <title>Genome sequence data from 17 accessions of Ensete ventricosum, a staple food crop for millions in Ethiopia.</title>
        <authorList>
            <person name="Yemataw Z."/>
            <person name="Muzemil S."/>
            <person name="Ambachew D."/>
            <person name="Tripathi L."/>
            <person name="Tesfaye K."/>
            <person name="Chala A."/>
            <person name="Farbos A."/>
            <person name="O'Neill P."/>
            <person name="Moore K."/>
            <person name="Grant M."/>
            <person name="Studholme D.J."/>
        </authorList>
    </citation>
    <scope>NUCLEOTIDE SEQUENCE [LARGE SCALE GENOMIC DNA]</scope>
    <source>
        <tissue evidence="2">Leaf</tissue>
    </source>
</reference>
<name>A0A445MEB4_ENSVE</name>
<feature type="compositionally biased region" description="Basic residues" evidence="1">
    <location>
        <begin position="32"/>
        <end position="42"/>
    </location>
</feature>
<feature type="region of interest" description="Disordered" evidence="1">
    <location>
        <begin position="31"/>
        <end position="60"/>
    </location>
</feature>
<evidence type="ECO:0000313" key="2">
    <source>
        <dbReference type="EMBL" id="RZR72574.1"/>
    </source>
</evidence>
<dbReference type="EMBL" id="KV875717">
    <property type="protein sequence ID" value="RZR72574.1"/>
    <property type="molecule type" value="Genomic_DNA"/>
</dbReference>